<evidence type="ECO:0000313" key="13">
    <source>
        <dbReference type="EMBL" id="CAF3912621.1"/>
    </source>
</evidence>
<keyword evidence="8" id="KW-0812">Transmembrane</keyword>
<organism evidence="11 14">
    <name type="scientific">Didymodactylos carnosus</name>
    <dbReference type="NCBI Taxonomy" id="1234261"/>
    <lineage>
        <taxon>Eukaryota</taxon>
        <taxon>Metazoa</taxon>
        <taxon>Spiralia</taxon>
        <taxon>Gnathifera</taxon>
        <taxon>Rotifera</taxon>
        <taxon>Eurotatoria</taxon>
        <taxon>Bdelloidea</taxon>
        <taxon>Philodinida</taxon>
        <taxon>Philodinidae</taxon>
        <taxon>Didymodactylos</taxon>
    </lineage>
</organism>
<sequence length="1035" mass="120746">MPAEKSGWPSVVFWILSVSVGIMGMKIPVSVQISTVLTLSPVESHMSVTDNGVGSLVQHTADLVEVALNDRKFDRKYYQYLPYPDNDFQELNSSNATDCFPLSHIYERNAQVFVPNQPVVVKSILAEKNGDGYRKFRNSYLYCIIVQHCKYEWTINKRYNDFYTLHKCLLNYIKSKTKEPIDALEKLLKHPKFRQHPAVHQFFEVTYLSFVYDLGISLKENYLIKHSSQSQQNRYITTFFKNLCRSYRDLKWFIVKSTYLLYLRSNEIRFPMLIDSGFQIQPKFHNKLRIKNLQHKITIKFKSVDKYQQWYEVLQTLLERNSLTLASKQNRFNSFAPIREKQFGSWFINGKDYMESLTQAILNAKEEIFIANWWLTPEIMLVRPTNDKSFRLDYLLGRKADEGVRVYVLIYKDFPLAMGQNSLHSKRGLIKRNRHNIKVIRHPNHYPTSGGPLLWSHHEKLVVIDQKIAYVSGIDLCFGRWDDHEMRLVDLGSQNQTKLKLPDEIQSDLIESGGRETVEAGRKVATEMAENSGNRFRTGTSEMQSTKGAKEKGHVDIAVRPRKNVAKELLVSSDSEVDDEEEENEQESPITSDNPQQQLYYIGKDYANLYEKGVTKPTQYAEDAIDRKVVPRMPWHDEGIVVFGHVAHDVARHFIQRWNIHKYEKYPENQKYPFLLPTVYNDDDNDYNDENNWKDLLNTKPFQIDAQCVRSVGPWSCRTKTIETSVANAYIKLIDTAKHFIYMENQFFISIFNDSHVRNQIYEALYLRIMRAHTANEKFRIYIVLPLLPGFDNIKSVQAVLYYIARSITKGDGSLYQRLEKQGVNHQDYISFYGMRNHSVLMGKLVTEIIYVHSKLMIVDDRYCICGSANINDRSLLGHRDSELCIVIKDVEYEQSDKQIFESGKFCSSWRKKLFSLLLGLTDQMAENVDLTDPSSDELYHYIKDTAHKNTLIYEEVIIVIVFAAMPSDRIRKFDQIASYTEVPLLKHTDPYRAQEELKNVRGFIVDYPIYFLHEEEYFPGLDSTEGFAPISMWV</sequence>
<accession>A0A814SP36</accession>
<dbReference type="GO" id="GO:0004630">
    <property type="term" value="F:phospholipase D activity"/>
    <property type="evidence" value="ECO:0007669"/>
    <property type="project" value="UniProtKB-UniRule"/>
</dbReference>
<dbReference type="GO" id="GO:0009395">
    <property type="term" value="P:phospholipid catabolic process"/>
    <property type="evidence" value="ECO:0007669"/>
    <property type="project" value="TreeGrafter"/>
</dbReference>
<proteinExistence type="inferred from homology"/>
<evidence type="ECO:0000256" key="5">
    <source>
        <dbReference type="ARBA" id="ARBA00023098"/>
    </source>
</evidence>
<dbReference type="GO" id="GO:0006654">
    <property type="term" value="P:phosphatidic acid biosynthetic process"/>
    <property type="evidence" value="ECO:0007669"/>
    <property type="project" value="InterPro"/>
</dbReference>
<dbReference type="Proteomes" id="UP000677228">
    <property type="component" value="Unassembled WGS sequence"/>
</dbReference>
<keyword evidence="4 6" id="KW-0442">Lipid degradation</keyword>
<dbReference type="SUPFAM" id="SSF56024">
    <property type="entry name" value="Phospholipase D/nuclease"/>
    <property type="match status" value="2"/>
</dbReference>
<dbReference type="EMBL" id="CAJOBC010006838">
    <property type="protein sequence ID" value="CAF3912621.1"/>
    <property type="molecule type" value="Genomic_DNA"/>
</dbReference>
<gene>
    <name evidence="11" type="ORF">GPM918_LOCUS21084</name>
    <name evidence="10" type="ORF">OVA965_LOCUS11812</name>
    <name evidence="13" type="ORF">SRO942_LOCUS21081</name>
    <name evidence="12" type="ORF">TMI583_LOCUS11820</name>
</gene>
<dbReference type="Gene3D" id="3.30.1520.10">
    <property type="entry name" value="Phox-like domain"/>
    <property type="match status" value="1"/>
</dbReference>
<evidence type="ECO:0000313" key="12">
    <source>
        <dbReference type="EMBL" id="CAF3719237.1"/>
    </source>
</evidence>
<comment type="caution">
    <text evidence="11">The sequence shown here is derived from an EMBL/GenBank/DDBJ whole genome shotgun (WGS) entry which is preliminary data.</text>
</comment>
<dbReference type="InterPro" id="IPR015679">
    <property type="entry name" value="PLipase_D_fam"/>
</dbReference>
<dbReference type="Pfam" id="PF00614">
    <property type="entry name" value="PLDc"/>
    <property type="match status" value="1"/>
</dbReference>
<evidence type="ECO:0000256" key="6">
    <source>
        <dbReference type="PIRNR" id="PIRNR009376"/>
    </source>
</evidence>
<dbReference type="PIRSF" id="PIRSF009376">
    <property type="entry name" value="Phospholipase_D_euk"/>
    <property type="match status" value="1"/>
</dbReference>
<keyword evidence="8" id="KW-1133">Transmembrane helix</keyword>
<dbReference type="EMBL" id="CAJNOQ010006838">
    <property type="protein sequence ID" value="CAF1149067.1"/>
    <property type="molecule type" value="Genomic_DNA"/>
</dbReference>
<evidence type="ECO:0000256" key="1">
    <source>
        <dbReference type="ARBA" id="ARBA00000798"/>
    </source>
</evidence>
<evidence type="ECO:0000256" key="7">
    <source>
        <dbReference type="SAM" id="MobiDB-lite"/>
    </source>
</evidence>
<reference evidence="11" key="1">
    <citation type="submission" date="2021-02" db="EMBL/GenBank/DDBJ databases">
        <authorList>
            <person name="Nowell W R."/>
        </authorList>
    </citation>
    <scope>NUCLEOTIDE SEQUENCE</scope>
</reference>
<dbReference type="OrthoDB" id="14911at2759"/>
<comment type="similarity">
    <text evidence="6">Belongs to the phospholipase D family.</text>
</comment>
<dbReference type="Proteomes" id="UP000663829">
    <property type="component" value="Unassembled WGS sequence"/>
</dbReference>
<feature type="compositionally biased region" description="Acidic residues" evidence="7">
    <location>
        <begin position="575"/>
        <end position="586"/>
    </location>
</feature>
<dbReference type="GO" id="GO:0035091">
    <property type="term" value="F:phosphatidylinositol binding"/>
    <property type="evidence" value="ECO:0007669"/>
    <property type="project" value="InterPro"/>
</dbReference>
<protein>
    <recommendedName>
        <fullName evidence="6">Phospholipase</fullName>
        <ecNumber evidence="6">3.1.4.4</ecNumber>
    </recommendedName>
</protein>
<evidence type="ECO:0000256" key="8">
    <source>
        <dbReference type="SAM" id="Phobius"/>
    </source>
</evidence>
<evidence type="ECO:0000313" key="14">
    <source>
        <dbReference type="Proteomes" id="UP000663829"/>
    </source>
</evidence>
<dbReference type="SUPFAM" id="SSF64268">
    <property type="entry name" value="PX domain"/>
    <property type="match status" value="1"/>
</dbReference>
<evidence type="ECO:0000256" key="2">
    <source>
        <dbReference type="ARBA" id="ARBA00022737"/>
    </source>
</evidence>
<feature type="transmembrane region" description="Helical" evidence="8">
    <location>
        <begin position="12"/>
        <end position="31"/>
    </location>
</feature>
<dbReference type="Proteomes" id="UP000681722">
    <property type="component" value="Unassembled WGS sequence"/>
</dbReference>
<dbReference type="CDD" id="cd09141">
    <property type="entry name" value="PLDc_vPLD1_2_yPLD_like_2"/>
    <property type="match status" value="1"/>
</dbReference>
<keyword evidence="14" id="KW-1185">Reference proteome</keyword>
<dbReference type="Pfam" id="PF13091">
    <property type="entry name" value="PLDc_2"/>
    <property type="match status" value="1"/>
</dbReference>
<dbReference type="EC" id="3.1.4.4" evidence="6"/>
<dbReference type="PANTHER" id="PTHR18896">
    <property type="entry name" value="PHOSPHOLIPASE D"/>
    <property type="match status" value="1"/>
</dbReference>
<dbReference type="InterPro" id="IPR036871">
    <property type="entry name" value="PX_dom_sf"/>
</dbReference>
<dbReference type="SMART" id="SM00155">
    <property type="entry name" value="PLDc"/>
    <property type="match status" value="2"/>
</dbReference>
<feature type="region of interest" description="Disordered" evidence="7">
    <location>
        <begin position="571"/>
        <end position="596"/>
    </location>
</feature>
<dbReference type="Gene3D" id="3.30.870.10">
    <property type="entry name" value="Endonuclease Chain A"/>
    <property type="match status" value="2"/>
</dbReference>
<evidence type="ECO:0000256" key="4">
    <source>
        <dbReference type="ARBA" id="ARBA00022963"/>
    </source>
</evidence>
<dbReference type="Proteomes" id="UP000682733">
    <property type="component" value="Unassembled WGS sequence"/>
</dbReference>
<feature type="domain" description="PLD phosphodiesterase" evidence="9">
    <location>
        <begin position="453"/>
        <end position="480"/>
    </location>
</feature>
<dbReference type="GO" id="GO:0035556">
    <property type="term" value="P:intracellular signal transduction"/>
    <property type="evidence" value="ECO:0007669"/>
    <property type="project" value="InterPro"/>
</dbReference>
<evidence type="ECO:0000256" key="3">
    <source>
        <dbReference type="ARBA" id="ARBA00022801"/>
    </source>
</evidence>
<keyword evidence="5" id="KW-0443">Lipid metabolism</keyword>
<dbReference type="EMBL" id="CAJOBA010004648">
    <property type="protein sequence ID" value="CAF3719237.1"/>
    <property type="molecule type" value="Genomic_DNA"/>
</dbReference>
<comment type="catalytic activity">
    <reaction evidence="1 6">
        <text>a 1,2-diacyl-sn-glycero-3-phosphocholine + H2O = a 1,2-diacyl-sn-glycero-3-phosphate + choline + H(+)</text>
        <dbReference type="Rhea" id="RHEA:14445"/>
        <dbReference type="ChEBI" id="CHEBI:15354"/>
        <dbReference type="ChEBI" id="CHEBI:15377"/>
        <dbReference type="ChEBI" id="CHEBI:15378"/>
        <dbReference type="ChEBI" id="CHEBI:57643"/>
        <dbReference type="ChEBI" id="CHEBI:58608"/>
        <dbReference type="EC" id="3.1.4.4"/>
    </reaction>
</comment>
<dbReference type="AlphaFoldDB" id="A0A814SP36"/>
<dbReference type="EMBL" id="CAJNOK010004641">
    <property type="protein sequence ID" value="CAF0944426.1"/>
    <property type="molecule type" value="Genomic_DNA"/>
</dbReference>
<evidence type="ECO:0000259" key="9">
    <source>
        <dbReference type="PROSITE" id="PS50035"/>
    </source>
</evidence>
<dbReference type="InterPro" id="IPR025202">
    <property type="entry name" value="PLD-like_dom"/>
</dbReference>
<name>A0A814SP36_9BILA</name>
<feature type="domain" description="PLD phosphodiesterase" evidence="9">
    <location>
        <begin position="848"/>
        <end position="875"/>
    </location>
</feature>
<evidence type="ECO:0000313" key="11">
    <source>
        <dbReference type="EMBL" id="CAF1149067.1"/>
    </source>
</evidence>
<dbReference type="CDD" id="cd06093">
    <property type="entry name" value="PX_domain"/>
    <property type="match status" value="1"/>
</dbReference>
<dbReference type="InterPro" id="IPR016555">
    <property type="entry name" value="PLipase_D_euk"/>
</dbReference>
<keyword evidence="3 6" id="KW-0378">Hydrolase</keyword>
<dbReference type="PANTHER" id="PTHR18896:SF76">
    <property type="entry name" value="PHOSPHOLIPASE"/>
    <property type="match status" value="1"/>
</dbReference>
<evidence type="ECO:0000313" key="10">
    <source>
        <dbReference type="EMBL" id="CAF0944426.1"/>
    </source>
</evidence>
<keyword evidence="8" id="KW-0472">Membrane</keyword>
<dbReference type="PROSITE" id="PS50035">
    <property type="entry name" value="PLD"/>
    <property type="match status" value="2"/>
</dbReference>
<keyword evidence="2" id="KW-0677">Repeat</keyword>
<dbReference type="InterPro" id="IPR001736">
    <property type="entry name" value="PLipase_D/transphosphatidylase"/>
</dbReference>